<keyword evidence="3" id="KW-1185">Reference proteome</keyword>
<dbReference type="InParanoid" id="A0A672NPV1"/>
<dbReference type="PANTHER" id="PTHR21590:SF4">
    <property type="entry name" value="UPF0606 PROTEIN KIAA1549"/>
    <property type="match status" value="1"/>
</dbReference>
<feature type="compositionally biased region" description="Low complexity" evidence="1">
    <location>
        <begin position="68"/>
        <end position="80"/>
    </location>
</feature>
<reference evidence="2" key="2">
    <citation type="submission" date="2025-09" db="UniProtKB">
        <authorList>
            <consortium name="Ensembl"/>
        </authorList>
    </citation>
    <scope>IDENTIFICATION</scope>
</reference>
<name>A0A672NPV1_SINGR</name>
<evidence type="ECO:0000313" key="2">
    <source>
        <dbReference type="Ensembl" id="ENSSGRP00000050311.1"/>
    </source>
</evidence>
<dbReference type="Ensembl" id="ENSSGRT00000053750.1">
    <property type="protein sequence ID" value="ENSSGRP00000050311.1"/>
    <property type="gene ID" value="ENSSGRG00000026663.1"/>
</dbReference>
<feature type="compositionally biased region" description="Polar residues" evidence="1">
    <location>
        <begin position="48"/>
        <end position="59"/>
    </location>
</feature>
<reference evidence="2" key="1">
    <citation type="submission" date="2025-08" db="UniProtKB">
        <authorList>
            <consortium name="Ensembl"/>
        </authorList>
    </citation>
    <scope>IDENTIFICATION</scope>
</reference>
<dbReference type="PANTHER" id="PTHR21590">
    <property type="entry name" value="SEA DOMAIN-CONTAINING PROTEIN"/>
    <property type="match status" value="1"/>
</dbReference>
<dbReference type="OMA" id="SWNQQHT"/>
<evidence type="ECO:0000256" key="1">
    <source>
        <dbReference type="SAM" id="MobiDB-lite"/>
    </source>
</evidence>
<evidence type="ECO:0000313" key="3">
    <source>
        <dbReference type="Proteomes" id="UP000472262"/>
    </source>
</evidence>
<sequence length="168" mass="17823">PSGPAPAQGSGYVVSAEMQSDPGYSSRGLYGEEMPSSSRPRPVGGSTGAQLHQLTQVGLSSRIGLYPGVGRSVSGPSGSSWAHYRSDEEISRPGSNREYSSSPVFQMPRTSLQDPTTPQGHLEASSAGYIAPEERSPPPQSSAFLIKAIREELQRLSQKQVAVVSYQS</sequence>
<proteinExistence type="predicted"/>
<dbReference type="Proteomes" id="UP000472262">
    <property type="component" value="Unassembled WGS sequence"/>
</dbReference>
<accession>A0A672NPV1</accession>
<dbReference type="AlphaFoldDB" id="A0A672NPV1"/>
<feature type="compositionally biased region" description="Polar residues" evidence="1">
    <location>
        <begin position="93"/>
        <end position="119"/>
    </location>
</feature>
<organism evidence="2 3">
    <name type="scientific">Sinocyclocheilus grahami</name>
    <name type="common">Dianchi golden-line fish</name>
    <name type="synonym">Barbus grahami</name>
    <dbReference type="NCBI Taxonomy" id="75366"/>
    <lineage>
        <taxon>Eukaryota</taxon>
        <taxon>Metazoa</taxon>
        <taxon>Chordata</taxon>
        <taxon>Craniata</taxon>
        <taxon>Vertebrata</taxon>
        <taxon>Euteleostomi</taxon>
        <taxon>Actinopterygii</taxon>
        <taxon>Neopterygii</taxon>
        <taxon>Teleostei</taxon>
        <taxon>Ostariophysi</taxon>
        <taxon>Cypriniformes</taxon>
        <taxon>Cyprinidae</taxon>
        <taxon>Cyprininae</taxon>
        <taxon>Sinocyclocheilus</taxon>
    </lineage>
</organism>
<feature type="region of interest" description="Disordered" evidence="1">
    <location>
        <begin position="1"/>
        <end position="141"/>
    </location>
</feature>
<protein>
    <submittedName>
        <fullName evidence="2">Uncharacterized protein</fullName>
    </submittedName>
</protein>